<dbReference type="EMBL" id="BLLF01001807">
    <property type="protein sequence ID" value="GFH21331.1"/>
    <property type="molecule type" value="Genomic_DNA"/>
</dbReference>
<organism evidence="2 3">
    <name type="scientific">Haematococcus lacustris</name>
    <name type="common">Green alga</name>
    <name type="synonym">Haematococcus pluvialis</name>
    <dbReference type="NCBI Taxonomy" id="44745"/>
    <lineage>
        <taxon>Eukaryota</taxon>
        <taxon>Viridiplantae</taxon>
        <taxon>Chlorophyta</taxon>
        <taxon>core chlorophytes</taxon>
        <taxon>Chlorophyceae</taxon>
        <taxon>CS clade</taxon>
        <taxon>Chlamydomonadales</taxon>
        <taxon>Haematococcaceae</taxon>
        <taxon>Haematococcus</taxon>
    </lineage>
</organism>
<comment type="caution">
    <text evidence="2">The sequence shown here is derived from an EMBL/GenBank/DDBJ whole genome shotgun (WGS) entry which is preliminary data.</text>
</comment>
<dbReference type="AlphaFoldDB" id="A0A699ZGI5"/>
<gene>
    <name evidence="2" type="ORF">HaLaN_18609</name>
</gene>
<sequence>MKSSSSNSRGPTDSKPQASDMS</sequence>
<accession>A0A699ZGI5</accession>
<dbReference type="Proteomes" id="UP000485058">
    <property type="component" value="Unassembled WGS sequence"/>
</dbReference>
<feature type="region of interest" description="Disordered" evidence="1">
    <location>
        <begin position="1"/>
        <end position="22"/>
    </location>
</feature>
<reference evidence="2 3" key="1">
    <citation type="submission" date="2020-02" db="EMBL/GenBank/DDBJ databases">
        <title>Draft genome sequence of Haematococcus lacustris strain NIES-144.</title>
        <authorList>
            <person name="Morimoto D."/>
            <person name="Nakagawa S."/>
            <person name="Yoshida T."/>
            <person name="Sawayama S."/>
        </authorList>
    </citation>
    <scope>NUCLEOTIDE SEQUENCE [LARGE SCALE GENOMIC DNA]</scope>
    <source>
        <strain evidence="2 3">NIES-144</strain>
    </source>
</reference>
<protein>
    <submittedName>
        <fullName evidence="2">Uncharacterized protein</fullName>
    </submittedName>
</protein>
<keyword evidence="3" id="KW-1185">Reference proteome</keyword>
<evidence type="ECO:0000313" key="3">
    <source>
        <dbReference type="Proteomes" id="UP000485058"/>
    </source>
</evidence>
<proteinExistence type="predicted"/>
<feature type="non-terminal residue" evidence="2">
    <location>
        <position position="1"/>
    </location>
</feature>
<evidence type="ECO:0000256" key="1">
    <source>
        <dbReference type="SAM" id="MobiDB-lite"/>
    </source>
</evidence>
<evidence type="ECO:0000313" key="2">
    <source>
        <dbReference type="EMBL" id="GFH21331.1"/>
    </source>
</evidence>
<name>A0A699ZGI5_HAELA</name>